<dbReference type="InterPro" id="IPR001017">
    <property type="entry name" value="DH_E1"/>
</dbReference>
<feature type="domain" description="Transketolase-like pyrimidine-binding" evidence="9">
    <location>
        <begin position="598"/>
        <end position="790"/>
    </location>
</feature>
<dbReference type="SMART" id="SM00861">
    <property type="entry name" value="Transket_pyr"/>
    <property type="match status" value="1"/>
</dbReference>
<sequence length="947" mass="105082">MSTNLIREFFESSQLAGGNADYVESLYDAWLADPASVPAEWNSYFQTFRGRESGDVSHTAAIARIEAAQKQRPGYAAPAPVSDEHARKQAGVLRLLTAYRSRGHLAADLDPLGLTPKTHAPDLDLAFHGLSEADLDTEFDCGNFAGGGQRMKLRELFARLKRVYTSTIGVEFMHISDHTQRNWIYSRLEQANGSAGLDKAGKQRLLGSLTGAEGLERYLHTKYVGQKRFSLEGGDSLIPMVDDIVQAAGDNGIRDVVIGMAHRGRLNVLVNILGKPPKTLFNEFEGIFEHHEDDPAHSGDVKYHMGFSADVRTPKGGVHVALAFNPSHLEIVNPVVAGSVHARQVRRRDTERTKSFAVLIHGDAALAGQGVNMELFNMSQARGFRIGGTLHIAVNNQVGFTTSNPQDARSTLYCTDVIKMINSPVFHVNGDDPEAVIQVTRLAYEFRKTFRKDVMIDLVCYRRHGHNEADEPAATQPVMYQIIRKRPTTRELYAQQLVKEGLLAEGDGQKLAEDYRNRLETGTAMTDLHPSLTKDVEVDWSHFTGGKLSTPYPSNLDKNKLVELAHRILSLPQDLTLHSRVSKIYDDRRKMAAGEQPGDWGFAENLAYASLIDEGHNLRLVGQDAGRGTFFHRHAVLHDQKDGHTYLPLASLRPDADVEVIDSLLSEEAVMAFEYGHATTDPHTLHIWEAQFGDFANGAQVVIDQFISSGESKWDRLCGLALFLPHGYEGQGPEHSSARLERFLQLCALDNMQVCVPTTPAQDFHMIRRQMLRPARKPLIVMTPKSLLRHKLAVSTLDELANGSFQLVLGEHRDLPAKKVKRVVLCAGKVYYDLLEESQKRGITDVALVRVEQLYPFPRPEVMAELEKYPAAKEVVWCQEEPMNQGAWFQIRHHLQACVGAKQSLSYAGRARSPAPAAGHLNDHVAEQAALVEQALVAPVGPDHSAE</sequence>
<evidence type="ECO:0000259" key="9">
    <source>
        <dbReference type="SMART" id="SM00861"/>
    </source>
</evidence>
<organism evidence="10 11">
    <name type="scientific">Dyella choica</name>
    <dbReference type="NCBI Taxonomy" id="1927959"/>
    <lineage>
        <taxon>Bacteria</taxon>
        <taxon>Pseudomonadati</taxon>
        <taxon>Pseudomonadota</taxon>
        <taxon>Gammaproteobacteria</taxon>
        <taxon>Lysobacterales</taxon>
        <taxon>Rhodanobacteraceae</taxon>
        <taxon>Dyella</taxon>
    </lineage>
</organism>
<evidence type="ECO:0000256" key="3">
    <source>
        <dbReference type="ARBA" id="ARBA00006936"/>
    </source>
</evidence>
<dbReference type="CDD" id="cd02016">
    <property type="entry name" value="TPP_E1_OGDC_like"/>
    <property type="match status" value="1"/>
</dbReference>
<evidence type="ECO:0000313" key="10">
    <source>
        <dbReference type="EMBL" id="RUL79725.1"/>
    </source>
</evidence>
<evidence type="ECO:0000256" key="4">
    <source>
        <dbReference type="ARBA" id="ARBA00012280"/>
    </source>
</evidence>
<dbReference type="EMBL" id="RYYV01000001">
    <property type="protein sequence ID" value="RUL79725.1"/>
    <property type="molecule type" value="Genomic_DNA"/>
</dbReference>
<gene>
    <name evidence="10" type="ORF">EKH80_00550</name>
</gene>
<evidence type="ECO:0000256" key="7">
    <source>
        <dbReference type="ARBA" id="ARBA00023052"/>
    </source>
</evidence>
<evidence type="ECO:0000256" key="6">
    <source>
        <dbReference type="ARBA" id="ARBA00023002"/>
    </source>
</evidence>
<dbReference type="PANTHER" id="PTHR23152:SF4">
    <property type="entry name" value="2-OXOADIPATE DEHYDROGENASE COMPLEX COMPONENT E1"/>
    <property type="match status" value="1"/>
</dbReference>
<dbReference type="AlphaFoldDB" id="A0A3S0PRD3"/>
<dbReference type="Gene3D" id="3.40.50.12470">
    <property type="match status" value="1"/>
</dbReference>
<dbReference type="GO" id="GO:0030976">
    <property type="term" value="F:thiamine pyrophosphate binding"/>
    <property type="evidence" value="ECO:0007669"/>
    <property type="project" value="InterPro"/>
</dbReference>
<dbReference type="NCBIfam" id="NF008907">
    <property type="entry name" value="PRK12270.1"/>
    <property type="match status" value="1"/>
</dbReference>
<dbReference type="Pfam" id="PF16870">
    <property type="entry name" value="OxoGdeHyase_C"/>
    <property type="match status" value="1"/>
</dbReference>
<dbReference type="Pfam" id="PF16078">
    <property type="entry name" value="2-oxogl_dehyd_N"/>
    <property type="match status" value="1"/>
</dbReference>
<keyword evidence="7" id="KW-0786">Thiamine pyrophosphate</keyword>
<comment type="function">
    <text evidence="2">E1 component of the 2-oxoglutarate dehydrogenase (OGDH) complex which catalyzes the decarboxylation of 2-oxoglutarate, the first step in the conversion of 2-oxoglutarate to succinyl-CoA and CO(2).</text>
</comment>
<dbReference type="OrthoDB" id="9759785at2"/>
<comment type="cofactor">
    <cofactor evidence="1">
        <name>thiamine diphosphate</name>
        <dbReference type="ChEBI" id="CHEBI:58937"/>
    </cofactor>
</comment>
<dbReference type="Gene3D" id="3.40.50.970">
    <property type="match status" value="1"/>
</dbReference>
<name>A0A3S0PRD3_9GAMM</name>
<dbReference type="GO" id="GO:0005829">
    <property type="term" value="C:cytosol"/>
    <property type="evidence" value="ECO:0007669"/>
    <property type="project" value="TreeGrafter"/>
</dbReference>
<accession>A0A3S0PRD3</accession>
<dbReference type="GO" id="GO:0006099">
    <property type="term" value="P:tricarboxylic acid cycle"/>
    <property type="evidence" value="ECO:0007669"/>
    <property type="project" value="TreeGrafter"/>
</dbReference>
<dbReference type="EC" id="1.2.4.2" evidence="4"/>
<dbReference type="InterPro" id="IPR029061">
    <property type="entry name" value="THDP-binding"/>
</dbReference>
<dbReference type="Pfam" id="PF02779">
    <property type="entry name" value="Transket_pyr"/>
    <property type="match status" value="1"/>
</dbReference>
<comment type="caution">
    <text evidence="10">The sequence shown here is derived from an EMBL/GenBank/DDBJ whole genome shotgun (WGS) entry which is preliminary data.</text>
</comment>
<dbReference type="GO" id="GO:0004591">
    <property type="term" value="F:oxoglutarate dehydrogenase (succinyl-transferring) activity"/>
    <property type="evidence" value="ECO:0007669"/>
    <property type="project" value="UniProtKB-EC"/>
</dbReference>
<dbReference type="Proteomes" id="UP000274358">
    <property type="component" value="Unassembled WGS sequence"/>
</dbReference>
<dbReference type="NCBIfam" id="NF006914">
    <property type="entry name" value="PRK09404.1"/>
    <property type="match status" value="1"/>
</dbReference>
<evidence type="ECO:0000256" key="2">
    <source>
        <dbReference type="ARBA" id="ARBA00003906"/>
    </source>
</evidence>
<dbReference type="InterPro" id="IPR011603">
    <property type="entry name" value="2oxoglutarate_DH_E1"/>
</dbReference>
<dbReference type="NCBIfam" id="TIGR00239">
    <property type="entry name" value="2oxo_dh_E1"/>
    <property type="match status" value="1"/>
</dbReference>
<dbReference type="PANTHER" id="PTHR23152">
    <property type="entry name" value="2-OXOGLUTARATE DEHYDROGENASE"/>
    <property type="match status" value="1"/>
</dbReference>
<comment type="similarity">
    <text evidence="3">Belongs to the alpha-ketoglutarate dehydrogenase family.</text>
</comment>
<dbReference type="GO" id="GO:0045252">
    <property type="term" value="C:oxoglutarate dehydrogenase complex"/>
    <property type="evidence" value="ECO:0007669"/>
    <property type="project" value="TreeGrafter"/>
</dbReference>
<evidence type="ECO:0000313" key="11">
    <source>
        <dbReference type="Proteomes" id="UP000274358"/>
    </source>
</evidence>
<keyword evidence="11" id="KW-1185">Reference proteome</keyword>
<dbReference type="InterPro" id="IPR005475">
    <property type="entry name" value="Transketolase-like_Pyr-bd"/>
</dbReference>
<evidence type="ECO:0000256" key="5">
    <source>
        <dbReference type="ARBA" id="ARBA00013321"/>
    </source>
</evidence>
<keyword evidence="6 10" id="KW-0560">Oxidoreductase</keyword>
<dbReference type="InterPro" id="IPR042179">
    <property type="entry name" value="KGD_C_sf"/>
</dbReference>
<dbReference type="PIRSF" id="PIRSF000157">
    <property type="entry name" value="Oxoglu_dh_E1"/>
    <property type="match status" value="1"/>
</dbReference>
<dbReference type="Gene3D" id="3.40.50.11610">
    <property type="entry name" value="Multifunctional 2-oxoglutarate metabolism enzyme, C-terminal domain"/>
    <property type="match status" value="1"/>
</dbReference>
<protein>
    <recommendedName>
        <fullName evidence="5">2-oxoglutarate dehydrogenase E1 component</fullName>
        <ecNumber evidence="4">1.2.4.2</ecNumber>
    </recommendedName>
    <alternativeName>
        <fullName evidence="8">Alpha-ketoglutarate dehydrogenase</fullName>
    </alternativeName>
</protein>
<dbReference type="FunFam" id="1.10.287.1150:FF:000004">
    <property type="entry name" value="2-oxoglutarate dehydrogenase E1 component"/>
    <property type="match status" value="1"/>
</dbReference>
<dbReference type="RefSeq" id="WP_126682778.1">
    <property type="nucleotide sequence ID" value="NZ_RYYV01000001.1"/>
</dbReference>
<dbReference type="InterPro" id="IPR032106">
    <property type="entry name" value="2-oxogl_dehyd_N"/>
</dbReference>
<dbReference type="InterPro" id="IPR031717">
    <property type="entry name" value="ODO-1/KGD_C"/>
</dbReference>
<dbReference type="SUPFAM" id="SSF52518">
    <property type="entry name" value="Thiamin diphosphate-binding fold (THDP-binding)"/>
    <property type="match status" value="2"/>
</dbReference>
<dbReference type="Pfam" id="PF00676">
    <property type="entry name" value="E1_dh"/>
    <property type="match status" value="1"/>
</dbReference>
<evidence type="ECO:0000256" key="1">
    <source>
        <dbReference type="ARBA" id="ARBA00001964"/>
    </source>
</evidence>
<evidence type="ECO:0000256" key="8">
    <source>
        <dbReference type="ARBA" id="ARBA00030680"/>
    </source>
</evidence>
<reference evidence="10 11" key="1">
    <citation type="submission" date="2018-12" db="EMBL/GenBank/DDBJ databases">
        <title>Dyella dinghuensis sp. nov. DHOA06 and Dyella choica sp. nov. 4M-K27, isolated from forest soil.</title>
        <authorList>
            <person name="Qiu L.-H."/>
            <person name="Gao Z.-H."/>
        </authorList>
    </citation>
    <scope>NUCLEOTIDE SEQUENCE [LARGE SCALE GENOMIC DNA]</scope>
    <source>
        <strain evidence="10 11">4M-K27</strain>
    </source>
</reference>
<dbReference type="Gene3D" id="1.10.287.1150">
    <property type="entry name" value="TPP helical domain"/>
    <property type="match status" value="1"/>
</dbReference>
<proteinExistence type="inferred from homology"/>